<evidence type="ECO:0000313" key="2">
    <source>
        <dbReference type="Proteomes" id="UP000269542"/>
    </source>
</evidence>
<protein>
    <submittedName>
        <fullName evidence="1">Uncharacterized protein</fullName>
    </submittedName>
</protein>
<dbReference type="RefSeq" id="WP_126416401.1">
    <property type="nucleotide sequence ID" value="NZ_LR134476.1"/>
</dbReference>
<sequence length="93" mass="10878">MDDELRNRNIALFFEGFSLEEVREVLEQFPRTKPTDYTDDEEGSFPVMVGYSTPVPPEEIQEFVKERLGYRPPSDKEFETLPDLESVRAFART</sequence>
<evidence type="ECO:0000313" key="1">
    <source>
        <dbReference type="EMBL" id="VEI13267.1"/>
    </source>
</evidence>
<dbReference type="Proteomes" id="UP000269542">
    <property type="component" value="Chromosome"/>
</dbReference>
<name>A0A3S4VAJ1_9ACTO</name>
<dbReference type="AlphaFoldDB" id="A0A3S4VAJ1"/>
<reference evidence="1 2" key="1">
    <citation type="submission" date="2018-12" db="EMBL/GenBank/DDBJ databases">
        <authorList>
            <consortium name="Pathogen Informatics"/>
        </authorList>
    </citation>
    <scope>NUCLEOTIDE SEQUENCE [LARGE SCALE GENOMIC DNA]</scope>
    <source>
        <strain evidence="1 2">NCTC13354</strain>
    </source>
</reference>
<dbReference type="EMBL" id="LR134476">
    <property type="protein sequence ID" value="VEI13267.1"/>
    <property type="molecule type" value="Genomic_DNA"/>
</dbReference>
<proteinExistence type="predicted"/>
<dbReference type="KEGG" id="tbw:NCTC13354_00978"/>
<keyword evidence="2" id="KW-1185">Reference proteome</keyword>
<organism evidence="1 2">
    <name type="scientific">Trueperella bialowiezensis</name>
    <dbReference type="NCBI Taxonomy" id="312285"/>
    <lineage>
        <taxon>Bacteria</taxon>
        <taxon>Bacillati</taxon>
        <taxon>Actinomycetota</taxon>
        <taxon>Actinomycetes</taxon>
        <taxon>Actinomycetales</taxon>
        <taxon>Actinomycetaceae</taxon>
        <taxon>Trueperella</taxon>
    </lineage>
</organism>
<gene>
    <name evidence="1" type="ORF">NCTC13354_00978</name>
</gene>
<accession>A0A3S4VAJ1</accession>